<evidence type="ECO:0000313" key="1">
    <source>
        <dbReference type="EMBL" id="MBB5890240.1"/>
    </source>
</evidence>
<reference evidence="1 2" key="1">
    <citation type="submission" date="2020-08" db="EMBL/GenBank/DDBJ databases">
        <title>Sequencing the genomes of 1000 actinobacteria strains.</title>
        <authorList>
            <person name="Klenk H.-P."/>
        </authorList>
    </citation>
    <scope>NUCLEOTIDE SEQUENCE [LARGE SCALE GENOMIC DNA]</scope>
    <source>
        <strain evidence="1 2">DSM 43851</strain>
    </source>
</reference>
<evidence type="ECO:0000313" key="2">
    <source>
        <dbReference type="Proteomes" id="UP000585638"/>
    </source>
</evidence>
<dbReference type="Proteomes" id="UP000585638">
    <property type="component" value="Unassembled WGS sequence"/>
</dbReference>
<comment type="caution">
    <text evidence="1">The sequence shown here is derived from an EMBL/GenBank/DDBJ whole genome shotgun (WGS) entry which is preliminary data.</text>
</comment>
<name>A0A7W9NF21_9PSEU</name>
<dbReference type="AlphaFoldDB" id="A0A7W9NF21"/>
<protein>
    <submittedName>
        <fullName evidence="1">Uncharacterized protein</fullName>
    </submittedName>
</protein>
<organism evidence="1 2">
    <name type="scientific">Kutzneria kofuensis</name>
    <dbReference type="NCBI Taxonomy" id="103725"/>
    <lineage>
        <taxon>Bacteria</taxon>
        <taxon>Bacillati</taxon>
        <taxon>Actinomycetota</taxon>
        <taxon>Actinomycetes</taxon>
        <taxon>Pseudonocardiales</taxon>
        <taxon>Pseudonocardiaceae</taxon>
        <taxon>Kutzneria</taxon>
    </lineage>
</organism>
<accession>A0A7W9NF21</accession>
<sequence length="92" mass="9914">MLHPVLLDVLASGDASAERLRPYVDQRGPVVDGVLKLQRMQAKGMLGRSNPVADAVRPAVAKLIGRTPIGVKITNRIAYGRAPVAVRTDLFQ</sequence>
<dbReference type="RefSeq" id="WP_246488542.1">
    <property type="nucleotide sequence ID" value="NZ_BAAAWY010000065.1"/>
</dbReference>
<dbReference type="EMBL" id="JACHIR010000001">
    <property type="protein sequence ID" value="MBB5890240.1"/>
    <property type="molecule type" value="Genomic_DNA"/>
</dbReference>
<proteinExistence type="predicted"/>
<gene>
    <name evidence="1" type="ORF">BJ998_001436</name>
</gene>
<keyword evidence="2" id="KW-1185">Reference proteome</keyword>